<evidence type="ECO:0000259" key="2">
    <source>
        <dbReference type="Pfam" id="PF03819"/>
    </source>
</evidence>
<keyword evidence="4" id="KW-1185">Reference proteome</keyword>
<dbReference type="GO" id="GO:0046052">
    <property type="term" value="P:UTP catabolic process"/>
    <property type="evidence" value="ECO:0007669"/>
    <property type="project" value="TreeGrafter"/>
</dbReference>
<reference evidence="3" key="1">
    <citation type="journal article" date="2014" name="Int. J. Syst. Evol. Microbiol.">
        <title>Complete genome sequence of Corynebacterium casei LMG S-19264T (=DSM 44701T), isolated from a smear-ripened cheese.</title>
        <authorList>
            <consortium name="US DOE Joint Genome Institute (JGI-PGF)"/>
            <person name="Walter F."/>
            <person name="Albersmeier A."/>
            <person name="Kalinowski J."/>
            <person name="Ruckert C."/>
        </authorList>
    </citation>
    <scope>NUCLEOTIDE SEQUENCE</scope>
    <source>
        <strain evidence="3">CGMCC 1.15179</strain>
    </source>
</reference>
<dbReference type="EMBL" id="BMHQ01000008">
    <property type="protein sequence ID" value="GGE21780.1"/>
    <property type="molecule type" value="Genomic_DNA"/>
</dbReference>
<dbReference type="InterPro" id="IPR000878">
    <property type="entry name" value="4pyrrol_Mease"/>
</dbReference>
<gene>
    <name evidence="3" type="ORF">GCM10011571_24870</name>
</gene>
<name>A0A8J2VD41_9BACL</name>
<feature type="domain" description="NTP pyrophosphohydrolase MazG-like" evidence="2">
    <location>
        <begin position="392"/>
        <end position="453"/>
    </location>
</feature>
<dbReference type="Pfam" id="PF00590">
    <property type="entry name" value="TP_methylase"/>
    <property type="match status" value="1"/>
</dbReference>
<protein>
    <submittedName>
        <fullName evidence="3">MazG family protein</fullName>
    </submittedName>
</protein>
<dbReference type="PANTHER" id="PTHR30522:SF0">
    <property type="entry name" value="NUCLEOSIDE TRIPHOSPHATE PYROPHOSPHOHYDROLASE"/>
    <property type="match status" value="1"/>
</dbReference>
<proteinExistence type="predicted"/>
<dbReference type="GO" id="GO:0046081">
    <property type="term" value="P:dUTP catabolic process"/>
    <property type="evidence" value="ECO:0007669"/>
    <property type="project" value="TreeGrafter"/>
</dbReference>
<dbReference type="FunFam" id="1.10.287.1080:FF:000001">
    <property type="entry name" value="Nucleoside triphosphate pyrophosphohydrolase"/>
    <property type="match status" value="1"/>
</dbReference>
<dbReference type="RefSeq" id="WP_188648208.1">
    <property type="nucleotide sequence ID" value="NZ_BMHQ01000008.1"/>
</dbReference>
<evidence type="ECO:0000313" key="4">
    <source>
        <dbReference type="Proteomes" id="UP000625210"/>
    </source>
</evidence>
<dbReference type="Proteomes" id="UP000625210">
    <property type="component" value="Unassembled WGS sequence"/>
</dbReference>
<dbReference type="Pfam" id="PF03819">
    <property type="entry name" value="MazG"/>
    <property type="match status" value="2"/>
</dbReference>
<dbReference type="InterPro" id="IPR048015">
    <property type="entry name" value="NTP-PPase_MazG-like_N"/>
</dbReference>
<dbReference type="GO" id="GO:0006950">
    <property type="term" value="P:response to stress"/>
    <property type="evidence" value="ECO:0007669"/>
    <property type="project" value="UniProtKB-ARBA"/>
</dbReference>
<dbReference type="GO" id="GO:0046061">
    <property type="term" value="P:dATP catabolic process"/>
    <property type="evidence" value="ECO:0007669"/>
    <property type="project" value="TreeGrafter"/>
</dbReference>
<dbReference type="GO" id="GO:0008168">
    <property type="term" value="F:methyltransferase activity"/>
    <property type="evidence" value="ECO:0007669"/>
    <property type="project" value="InterPro"/>
</dbReference>
<dbReference type="Gene3D" id="3.40.1010.10">
    <property type="entry name" value="Cobalt-precorrin-4 Transmethylase, Domain 1"/>
    <property type="match status" value="1"/>
</dbReference>
<dbReference type="InterPro" id="IPR011551">
    <property type="entry name" value="NTP_PyrPHydrolase_MazG"/>
</dbReference>
<feature type="domain" description="NTP pyrophosphohydrolase MazG-like" evidence="2">
    <location>
        <begin position="257"/>
        <end position="330"/>
    </location>
</feature>
<dbReference type="PANTHER" id="PTHR30522">
    <property type="entry name" value="NUCLEOSIDE TRIPHOSPHATE PYROPHOSPHOHYDROLASE"/>
    <property type="match status" value="1"/>
</dbReference>
<sequence>MRGKITVIGLGPGDEESLPLGSFRLLTESANIRLRTEKHPVVEWLRQKGIPFSSFDAVYEEKTDFPSVYDAIVDRLLQEGREGKDILYAVPGHPLVAERTVQLLLQKGKEENVAVDIRGGGSFLDAAFARLQVDPVEGFSLLDATDLDPDRIDPRLHVMITQVYDRMVASELKLSLMEVFPDDTPVTVASALGVADRERIRVLPLYELDREDLFDNLTMVYIPPSTDEQVFNRRFDTLKGIIARLRAPDGCPWDRKQTHESLRPYLLEESYEFLEAVAEEDVDAMADELGDVLLQVLLHAQIASEEGTFDIRDVIANLSEKMIRRHPHVFGEAQAETAEEVKQNWDAIKAQEKEAAVPTFVLDGVPSEFPAMLRAVKLQKKAAKVGFDWEDPEGVRQKLLEELDELLKAPEEQREEELGDLLFSVVALARHFRVDPEQALLSACRKFVRRFHQVEAKAQAAGRSLQDCSLEELDRWWDEAKEEEQGEG</sequence>
<dbReference type="CDD" id="cd11528">
    <property type="entry name" value="NTP-PPase_MazG_Nterm"/>
    <property type="match status" value="1"/>
</dbReference>
<dbReference type="Gene3D" id="1.10.287.1080">
    <property type="entry name" value="MazG-like"/>
    <property type="match status" value="2"/>
</dbReference>
<dbReference type="InterPro" id="IPR024180">
    <property type="entry name" value="Tetrapyrrole_Mease/MazG_pred"/>
</dbReference>
<dbReference type="CDD" id="cd11529">
    <property type="entry name" value="NTP-PPase_MazG_Cterm"/>
    <property type="match status" value="1"/>
</dbReference>
<dbReference type="GO" id="GO:0046076">
    <property type="term" value="P:dTTP catabolic process"/>
    <property type="evidence" value="ECO:0007669"/>
    <property type="project" value="TreeGrafter"/>
</dbReference>
<dbReference type="NCBIfam" id="NF007113">
    <property type="entry name" value="PRK09562.1"/>
    <property type="match status" value="1"/>
</dbReference>
<dbReference type="PIRSF" id="PIRSF002845">
    <property type="entry name" value="Ttrprl_mtas_MazG"/>
    <property type="match status" value="1"/>
</dbReference>
<dbReference type="GO" id="GO:0006203">
    <property type="term" value="P:dGTP catabolic process"/>
    <property type="evidence" value="ECO:0007669"/>
    <property type="project" value="TreeGrafter"/>
</dbReference>
<dbReference type="InterPro" id="IPR035013">
    <property type="entry name" value="YabN_N"/>
</dbReference>
<dbReference type="InterPro" id="IPR004518">
    <property type="entry name" value="MazG-like_dom"/>
</dbReference>
<dbReference type="CDD" id="cd11723">
    <property type="entry name" value="YabN_N_like"/>
    <property type="match status" value="1"/>
</dbReference>
<organism evidence="3 4">
    <name type="scientific">Marinithermofilum abyssi</name>
    <dbReference type="NCBI Taxonomy" id="1571185"/>
    <lineage>
        <taxon>Bacteria</taxon>
        <taxon>Bacillati</taxon>
        <taxon>Bacillota</taxon>
        <taxon>Bacilli</taxon>
        <taxon>Bacillales</taxon>
        <taxon>Thermoactinomycetaceae</taxon>
        <taxon>Marinithermofilum</taxon>
    </lineage>
</organism>
<dbReference type="FunFam" id="1.10.287.1080:FF:000003">
    <property type="entry name" value="Nucleoside triphosphate pyrophosphohydrolase"/>
    <property type="match status" value="1"/>
</dbReference>
<comment type="caution">
    <text evidence="3">The sequence shown here is derived from an EMBL/GenBank/DDBJ whole genome shotgun (WGS) entry which is preliminary data.</text>
</comment>
<accession>A0A8J2VD41</accession>
<dbReference type="InterPro" id="IPR035996">
    <property type="entry name" value="4pyrrol_Methylase_sf"/>
</dbReference>
<reference evidence="3" key="2">
    <citation type="submission" date="2020-09" db="EMBL/GenBank/DDBJ databases">
        <authorList>
            <person name="Sun Q."/>
            <person name="Zhou Y."/>
        </authorList>
    </citation>
    <scope>NUCLEOTIDE SEQUENCE</scope>
    <source>
        <strain evidence="3">CGMCC 1.15179</strain>
    </source>
</reference>
<dbReference type="GO" id="GO:0047429">
    <property type="term" value="F:nucleoside triphosphate diphosphatase activity"/>
    <property type="evidence" value="ECO:0007669"/>
    <property type="project" value="InterPro"/>
</dbReference>
<dbReference type="InterPro" id="IPR014777">
    <property type="entry name" value="4pyrrole_Mease_sub1"/>
</dbReference>
<dbReference type="InterPro" id="IPR048011">
    <property type="entry name" value="NTP-PPase_MazG-like_C"/>
</dbReference>
<evidence type="ECO:0000259" key="1">
    <source>
        <dbReference type="Pfam" id="PF00590"/>
    </source>
</evidence>
<dbReference type="SUPFAM" id="SSF53790">
    <property type="entry name" value="Tetrapyrrole methylase"/>
    <property type="match status" value="1"/>
</dbReference>
<dbReference type="GO" id="GO:0046047">
    <property type="term" value="P:TTP catabolic process"/>
    <property type="evidence" value="ECO:0007669"/>
    <property type="project" value="TreeGrafter"/>
</dbReference>
<dbReference type="NCBIfam" id="TIGR00444">
    <property type="entry name" value="mazG"/>
    <property type="match status" value="1"/>
</dbReference>
<evidence type="ECO:0000313" key="3">
    <source>
        <dbReference type="EMBL" id="GGE21780.1"/>
    </source>
</evidence>
<feature type="domain" description="Tetrapyrrole methylase" evidence="1">
    <location>
        <begin position="4"/>
        <end position="208"/>
    </location>
</feature>
<dbReference type="AlphaFoldDB" id="A0A8J2VD41"/>
<dbReference type="SUPFAM" id="SSF101386">
    <property type="entry name" value="all-alpha NTP pyrophosphatases"/>
    <property type="match status" value="2"/>
</dbReference>